<feature type="signal peptide" evidence="1">
    <location>
        <begin position="1"/>
        <end position="18"/>
    </location>
</feature>
<reference evidence="3" key="1">
    <citation type="submission" date="2016-03" db="EMBL/GenBank/DDBJ databases">
        <authorList>
            <person name="Guldener U."/>
        </authorList>
    </citation>
    <scope>NUCLEOTIDE SEQUENCE [LARGE SCALE GENOMIC DNA]</scope>
    <source>
        <strain evidence="3">04CH-RAC-A.6.1</strain>
    </source>
</reference>
<sequence>MNISTLLALVIMAVGTSAAAMPKACDYDFCEGSNSASRLGNTATPKLADVGKQPGTPQRRVKSANSFGLLFWGWCLDYSCAKSPGGTSYFWLFMGIIDVSFWPSKTVVACSGR</sequence>
<keyword evidence="3" id="KW-1185">Reference proteome</keyword>
<organism evidence="2 3">
    <name type="scientific">Rhynchosporium agropyri</name>
    <dbReference type="NCBI Taxonomy" id="914238"/>
    <lineage>
        <taxon>Eukaryota</taxon>
        <taxon>Fungi</taxon>
        <taxon>Dikarya</taxon>
        <taxon>Ascomycota</taxon>
        <taxon>Pezizomycotina</taxon>
        <taxon>Leotiomycetes</taxon>
        <taxon>Helotiales</taxon>
        <taxon>Ploettnerulaceae</taxon>
        <taxon>Rhynchosporium</taxon>
    </lineage>
</organism>
<gene>
    <name evidence="2" type="ORF">RAG0_14803</name>
</gene>
<evidence type="ECO:0000256" key="1">
    <source>
        <dbReference type="SAM" id="SignalP"/>
    </source>
</evidence>
<evidence type="ECO:0000313" key="2">
    <source>
        <dbReference type="EMBL" id="CZT10290.1"/>
    </source>
</evidence>
<dbReference type="AlphaFoldDB" id="A0A1E1LIC6"/>
<keyword evidence="1" id="KW-0732">Signal</keyword>
<feature type="chain" id="PRO_5009447211" evidence="1">
    <location>
        <begin position="19"/>
        <end position="113"/>
    </location>
</feature>
<accession>A0A1E1LIC6</accession>
<name>A0A1E1LIC6_9HELO</name>
<dbReference type="EMBL" id="FJUX01000126">
    <property type="protein sequence ID" value="CZT10290.1"/>
    <property type="molecule type" value="Genomic_DNA"/>
</dbReference>
<proteinExistence type="predicted"/>
<protein>
    <submittedName>
        <fullName evidence="2">Uncharacterized protein</fullName>
    </submittedName>
</protein>
<dbReference type="Proteomes" id="UP000178912">
    <property type="component" value="Unassembled WGS sequence"/>
</dbReference>
<evidence type="ECO:0000313" key="3">
    <source>
        <dbReference type="Proteomes" id="UP000178912"/>
    </source>
</evidence>